<evidence type="ECO:0000313" key="1">
    <source>
        <dbReference type="EMBL" id="CCX13248.1"/>
    </source>
</evidence>
<proteinExistence type="predicted"/>
<dbReference type="EMBL" id="HF935791">
    <property type="protein sequence ID" value="CCX13248.1"/>
    <property type="molecule type" value="Genomic_DNA"/>
</dbReference>
<keyword evidence="2" id="KW-1185">Reference proteome</keyword>
<sequence>MPPRLQPTFLHRLGSVFRRVCTNPNHPTWPIIFNISIQVAAASYIIWDSCRCNQKLWEDLRENLEDLEDLEDLEKRVHDMTIDMSKSILKILEDQGHGG</sequence>
<dbReference type="AlphaFoldDB" id="U4L7X0"/>
<evidence type="ECO:0000313" key="2">
    <source>
        <dbReference type="Proteomes" id="UP000018144"/>
    </source>
</evidence>
<accession>U4L7X0</accession>
<organism evidence="1 2">
    <name type="scientific">Pyronema omphalodes (strain CBS 100304)</name>
    <name type="common">Pyronema confluens</name>
    <dbReference type="NCBI Taxonomy" id="1076935"/>
    <lineage>
        <taxon>Eukaryota</taxon>
        <taxon>Fungi</taxon>
        <taxon>Dikarya</taxon>
        <taxon>Ascomycota</taxon>
        <taxon>Pezizomycotina</taxon>
        <taxon>Pezizomycetes</taxon>
        <taxon>Pezizales</taxon>
        <taxon>Pyronemataceae</taxon>
        <taxon>Pyronema</taxon>
    </lineage>
</organism>
<protein>
    <submittedName>
        <fullName evidence="1">Uncharacterized protein</fullName>
    </submittedName>
</protein>
<name>U4L7X0_PYROM</name>
<dbReference type="Proteomes" id="UP000018144">
    <property type="component" value="Unassembled WGS sequence"/>
</dbReference>
<reference evidence="1 2" key="1">
    <citation type="journal article" date="2013" name="PLoS Genet.">
        <title>The genome and development-dependent transcriptomes of Pyronema confluens: a window into fungal evolution.</title>
        <authorList>
            <person name="Traeger S."/>
            <person name="Altegoer F."/>
            <person name="Freitag M."/>
            <person name="Gabaldon T."/>
            <person name="Kempken F."/>
            <person name="Kumar A."/>
            <person name="Marcet-Houben M."/>
            <person name="Poggeler S."/>
            <person name="Stajich J.E."/>
            <person name="Nowrousian M."/>
        </authorList>
    </citation>
    <scope>NUCLEOTIDE SEQUENCE [LARGE SCALE GENOMIC DNA]</scope>
    <source>
        <strain evidence="2">CBS 100304</strain>
        <tissue evidence="1">Vegetative mycelium</tissue>
    </source>
</reference>
<gene>
    <name evidence="1" type="ORF">PCON_12841</name>
</gene>